<dbReference type="AlphaFoldDB" id="A0A6N8JI80"/>
<sequence length="155" mass="17442">MRYIVLILLLTAFAACEDETKTCDQTLLADLGINFKKDSLNGYINKDTIWPKVTLMALGKDTILSSVPRSSVFISLSPLSDTSRFYLKLDSTKTPDTLTFRYTRKPNFVSAGCGFATFFTLDTVISTYHTIDSIHINNKEVNSSNDTHLSLFFIY</sequence>
<proteinExistence type="predicted"/>
<gene>
    <name evidence="1" type="ORF">GO495_30300</name>
</gene>
<dbReference type="PROSITE" id="PS51257">
    <property type="entry name" value="PROKAR_LIPOPROTEIN"/>
    <property type="match status" value="1"/>
</dbReference>
<dbReference type="EMBL" id="WRXO01000014">
    <property type="protein sequence ID" value="MVT44920.1"/>
    <property type="molecule type" value="Genomic_DNA"/>
</dbReference>
<comment type="caution">
    <text evidence="1">The sequence shown here is derived from an EMBL/GenBank/DDBJ whole genome shotgun (WGS) entry which is preliminary data.</text>
</comment>
<reference evidence="1 2" key="1">
    <citation type="submission" date="2019-12" db="EMBL/GenBank/DDBJ databases">
        <title>The draft genomic sequence of strain Chitinophaga oryziterrae JCM 16595.</title>
        <authorList>
            <person name="Zhang X."/>
        </authorList>
    </citation>
    <scope>NUCLEOTIDE SEQUENCE [LARGE SCALE GENOMIC DNA]</scope>
    <source>
        <strain evidence="1 2">JCM 16595</strain>
    </source>
</reference>
<dbReference type="OrthoDB" id="663527at2"/>
<protein>
    <submittedName>
        <fullName evidence="1">Uncharacterized protein</fullName>
    </submittedName>
</protein>
<dbReference type="RefSeq" id="WP_157303709.1">
    <property type="nucleotide sequence ID" value="NZ_BAAAZB010000028.1"/>
</dbReference>
<evidence type="ECO:0000313" key="1">
    <source>
        <dbReference type="EMBL" id="MVT44920.1"/>
    </source>
</evidence>
<dbReference type="InterPro" id="IPR045607">
    <property type="entry name" value="DUF6452"/>
</dbReference>
<dbReference type="Pfam" id="PF20050">
    <property type="entry name" value="DUF6452"/>
    <property type="match status" value="1"/>
</dbReference>
<dbReference type="Proteomes" id="UP000468388">
    <property type="component" value="Unassembled WGS sequence"/>
</dbReference>
<name>A0A6N8JI80_9BACT</name>
<accession>A0A6N8JI80</accession>
<keyword evidence="2" id="KW-1185">Reference proteome</keyword>
<organism evidence="1 2">
    <name type="scientific">Chitinophaga oryziterrae</name>
    <dbReference type="NCBI Taxonomy" id="1031224"/>
    <lineage>
        <taxon>Bacteria</taxon>
        <taxon>Pseudomonadati</taxon>
        <taxon>Bacteroidota</taxon>
        <taxon>Chitinophagia</taxon>
        <taxon>Chitinophagales</taxon>
        <taxon>Chitinophagaceae</taxon>
        <taxon>Chitinophaga</taxon>
    </lineage>
</organism>
<evidence type="ECO:0000313" key="2">
    <source>
        <dbReference type="Proteomes" id="UP000468388"/>
    </source>
</evidence>